<proteinExistence type="predicted"/>
<gene>
    <name evidence="2" type="ORF">DRF59_14105</name>
</gene>
<organism evidence="2 3">
    <name type="scientific">Chryseobacterium flavum</name>
    <dbReference type="NCBI Taxonomy" id="415851"/>
    <lineage>
        <taxon>Bacteria</taxon>
        <taxon>Pseudomonadati</taxon>
        <taxon>Bacteroidota</taxon>
        <taxon>Flavobacteriia</taxon>
        <taxon>Flavobacteriales</taxon>
        <taxon>Weeksellaceae</taxon>
        <taxon>Chryseobacterium group</taxon>
        <taxon>Chryseobacterium</taxon>
    </lineage>
</organism>
<keyword evidence="3" id="KW-1185">Reference proteome</keyword>
<evidence type="ECO:0000313" key="2">
    <source>
        <dbReference type="EMBL" id="REC65918.1"/>
    </source>
</evidence>
<evidence type="ECO:0000313" key="3">
    <source>
        <dbReference type="Proteomes" id="UP000256769"/>
    </source>
</evidence>
<dbReference type="Proteomes" id="UP000256769">
    <property type="component" value="Unassembled WGS sequence"/>
</dbReference>
<evidence type="ECO:0000259" key="1">
    <source>
        <dbReference type="Pfam" id="PF20448"/>
    </source>
</evidence>
<dbReference type="InterPro" id="IPR046551">
    <property type="entry name" value="DUF6705"/>
</dbReference>
<dbReference type="OrthoDB" id="1251719at2"/>
<accession>A0A3D9CJK1</accession>
<dbReference type="PROSITE" id="PS51257">
    <property type="entry name" value="PROKAR_LIPOPROTEIN"/>
    <property type="match status" value="1"/>
</dbReference>
<protein>
    <recommendedName>
        <fullName evidence="1">DUF6705 domain-containing protein</fullName>
    </recommendedName>
</protein>
<name>A0A3D9CJK1_9FLAO</name>
<dbReference type="RefSeq" id="WP_115961326.1">
    <property type="nucleotide sequence ID" value="NZ_QNUE01000011.1"/>
</dbReference>
<feature type="domain" description="DUF6705" evidence="1">
    <location>
        <begin position="1"/>
        <end position="188"/>
    </location>
</feature>
<reference evidence="2 3" key="1">
    <citation type="journal article" date="2007" name="Int. J. Syst. Evol. Microbiol.">
        <title>Chryseobacterium flavum sp. nov., isolated from polluted soil.</title>
        <authorList>
            <person name="Zhou Y."/>
            <person name="Dong J."/>
            <person name="Wang X."/>
            <person name="Huang X."/>
            <person name="Zhang K.Y."/>
            <person name="Zhang Y.Q."/>
            <person name="Guo Y.F."/>
            <person name="Lai R."/>
            <person name="Li W.J."/>
        </authorList>
    </citation>
    <scope>NUCLEOTIDE SEQUENCE [LARGE SCALE GENOMIC DNA]</scope>
    <source>
        <strain evidence="2 3">KCTC 12877</strain>
    </source>
</reference>
<comment type="caution">
    <text evidence="2">The sequence shown here is derived from an EMBL/GenBank/DDBJ whole genome shotgun (WGS) entry which is preliminary data.</text>
</comment>
<dbReference type="AlphaFoldDB" id="A0A3D9CJK1"/>
<dbReference type="EMBL" id="QNUE01000011">
    <property type="protein sequence ID" value="REC65918.1"/>
    <property type="molecule type" value="Genomic_DNA"/>
</dbReference>
<dbReference type="Pfam" id="PF20448">
    <property type="entry name" value="DUF6705"/>
    <property type="match status" value="1"/>
</dbReference>
<sequence length="188" mass="21625">MRKGLIILWIFVVFSCKAQQIYPLNTSVRGVSENSYFKDLDEELDYYIGTWNASFQDKGITLQILKQIKVPTKYFNKNYYTDQLFIRYEVKKNDVILESTLNKDFTNDIGLSIKSVLTQDNGKSVILLFSGGNCSVGIGTITLKKINASQFSWGYYPGTTTRNDINCPPDREYKIHLPETENLIFTKQ</sequence>